<dbReference type="BioCyc" id="MHAE859194:G1GR7-386-MONOMER"/>
<name>F6FH65_MYCHI</name>
<evidence type="ECO:0000313" key="1">
    <source>
        <dbReference type="EMBL" id="AEG72670.1"/>
    </source>
</evidence>
<dbReference type="Proteomes" id="UP000007952">
    <property type="component" value="Chromosome"/>
</dbReference>
<sequence>MSKLALGLAGAGGATGLGAVGAYQAGLFSSTEEDKPLTVKEVLSKEGYELAKDDSQFKTFFTEFKTDDGFIKEVNKHSDNNEDLKSDNGEKGKLALKALCSSYLETKDNLDKAVKWCVLRIQDKPLSSGKNWIPTNGNNEETEWKSAFETAKTEMAKLGIDGITNEMNSETGHPKIKKWCLENKKLPINIKNQTVQNNVISWCSKQG</sequence>
<dbReference type="STRING" id="859194.MHF_0394"/>
<evidence type="ECO:0000313" key="2">
    <source>
        <dbReference type="Proteomes" id="UP000007952"/>
    </source>
</evidence>
<dbReference type="AlphaFoldDB" id="F6FH65"/>
<reference key="2">
    <citation type="submission" date="2011-05" db="EMBL/GenBank/DDBJ databases">
        <title>The Genome of Mycoplasma haemofelis Strain Ohio2, a pathogenic hemoplasma of the cat.</title>
        <authorList>
            <person name="Santos A.P."/>
            <person name="Guimaraes A.M.S."/>
            <person name="SanMiguel P.J."/>
            <person name="Martin S.W."/>
            <person name="Messick J.B."/>
        </authorList>
    </citation>
    <scope>NUCLEOTIDE SEQUENCE</scope>
    <source>
        <strain>Ohio2</strain>
    </source>
</reference>
<gene>
    <name evidence="1" type="ordered locus">MHF_0394</name>
</gene>
<protein>
    <submittedName>
        <fullName evidence="1">Uncharacterized protein</fullName>
    </submittedName>
</protein>
<accession>F6FH65</accession>
<dbReference type="EMBL" id="CP002808">
    <property type="protein sequence ID" value="AEG72670.1"/>
    <property type="molecule type" value="Genomic_DNA"/>
</dbReference>
<organism evidence="1 2">
    <name type="scientific">Mycoplasma haemofelis (strain Ohio2)</name>
    <dbReference type="NCBI Taxonomy" id="859194"/>
    <lineage>
        <taxon>Bacteria</taxon>
        <taxon>Bacillati</taxon>
        <taxon>Mycoplasmatota</taxon>
        <taxon>Mollicutes</taxon>
        <taxon>Mycoplasmataceae</taxon>
        <taxon>Mycoplasma</taxon>
    </lineage>
</organism>
<proteinExistence type="predicted"/>
<dbReference type="KEGG" id="mhf:MHF_0394"/>
<dbReference type="HOGENOM" id="CLU_1319757_0_0_14"/>
<reference evidence="1 2" key="1">
    <citation type="journal article" date="2011" name="J. Bacteriol.">
        <title>Complete genome sequences of two hemotropic Mycoplasmas, Mycoplasma haemofelis strain Ohio2 and Mycoplasma suis strain Illinois.</title>
        <authorList>
            <person name="Messick J.B."/>
            <person name="Santos A.P."/>
            <person name="Guimaraes A.M."/>
        </authorList>
    </citation>
    <scope>NUCLEOTIDE SEQUENCE [LARGE SCALE GENOMIC DNA]</scope>
    <source>
        <strain evidence="1 2">Ohio2</strain>
    </source>
</reference>